<evidence type="ECO:0000256" key="6">
    <source>
        <dbReference type="ARBA" id="ARBA00023211"/>
    </source>
</evidence>
<dbReference type="CDD" id="cd03426">
    <property type="entry name" value="NUDIX_CoAse_Nudt7"/>
    <property type="match status" value="1"/>
</dbReference>
<dbReference type="AlphaFoldDB" id="A0A1H9LGL5"/>
<dbReference type="Pfam" id="PF00293">
    <property type="entry name" value="NUDIX"/>
    <property type="match status" value="1"/>
</dbReference>
<dbReference type="PROSITE" id="PS51462">
    <property type="entry name" value="NUDIX"/>
    <property type="match status" value="1"/>
</dbReference>
<keyword evidence="6" id="KW-0464">Manganese</keyword>
<evidence type="ECO:0000256" key="4">
    <source>
        <dbReference type="ARBA" id="ARBA00022801"/>
    </source>
</evidence>
<keyword evidence="4" id="KW-0378">Hydrolase</keyword>
<evidence type="ECO:0000256" key="3">
    <source>
        <dbReference type="ARBA" id="ARBA00022723"/>
    </source>
</evidence>
<accession>A0A1H9LGL5</accession>
<comment type="cofactor">
    <cofactor evidence="1">
        <name>Mn(2+)</name>
        <dbReference type="ChEBI" id="CHEBI:29035"/>
    </cofactor>
</comment>
<sequence>MALAQSETQLLEQLRQRLTDHPLPGSSAQNSMSPPLRGTPLTPPATARRASVLALLYPIDGLLHLLFIQRTSPPGDRHAGQISFPGGSAEAADADAAATALRETEEEVGIPRQSIELLGALTPLYIPVSNFLVDPFVGYRAERPDFILQESEVARVLEIPLADFLGPEARKVGDRKLSSGMTLKEVPFWSVGDGEEIWGATSMMVGELVALLRE</sequence>
<keyword evidence="3" id="KW-0479">Metal-binding</keyword>
<evidence type="ECO:0000256" key="7">
    <source>
        <dbReference type="SAM" id="MobiDB-lite"/>
    </source>
</evidence>
<dbReference type="RefSeq" id="WP_090171608.1">
    <property type="nucleotide sequence ID" value="NZ_FOFB01000024.1"/>
</dbReference>
<keyword evidence="5" id="KW-0460">Magnesium</keyword>
<gene>
    <name evidence="9" type="ORF">SAMN05444359_12429</name>
</gene>
<organism evidence="9 10">
    <name type="scientific">Neolewinella agarilytica</name>
    <dbReference type="NCBI Taxonomy" id="478744"/>
    <lineage>
        <taxon>Bacteria</taxon>
        <taxon>Pseudomonadati</taxon>
        <taxon>Bacteroidota</taxon>
        <taxon>Saprospiria</taxon>
        <taxon>Saprospirales</taxon>
        <taxon>Lewinellaceae</taxon>
        <taxon>Neolewinella</taxon>
    </lineage>
</organism>
<dbReference type="EMBL" id="FOFB01000024">
    <property type="protein sequence ID" value="SER10544.1"/>
    <property type="molecule type" value="Genomic_DNA"/>
</dbReference>
<feature type="region of interest" description="Disordered" evidence="7">
    <location>
        <begin position="20"/>
        <end position="44"/>
    </location>
</feature>
<dbReference type="GO" id="GO:0010945">
    <property type="term" value="F:coenzyme A diphosphatase activity"/>
    <property type="evidence" value="ECO:0007669"/>
    <property type="project" value="InterPro"/>
</dbReference>
<evidence type="ECO:0000259" key="8">
    <source>
        <dbReference type="PROSITE" id="PS51462"/>
    </source>
</evidence>
<evidence type="ECO:0000256" key="5">
    <source>
        <dbReference type="ARBA" id="ARBA00022842"/>
    </source>
</evidence>
<dbReference type="GO" id="GO:0046872">
    <property type="term" value="F:metal ion binding"/>
    <property type="evidence" value="ECO:0007669"/>
    <property type="project" value="UniProtKB-KW"/>
</dbReference>
<evidence type="ECO:0000256" key="2">
    <source>
        <dbReference type="ARBA" id="ARBA00001946"/>
    </source>
</evidence>
<dbReference type="STRING" id="478744.SAMN05444359_12429"/>
<proteinExistence type="predicted"/>
<evidence type="ECO:0000313" key="10">
    <source>
        <dbReference type="Proteomes" id="UP000199021"/>
    </source>
</evidence>
<dbReference type="PANTHER" id="PTHR12992">
    <property type="entry name" value="NUDIX HYDROLASE"/>
    <property type="match status" value="1"/>
</dbReference>
<dbReference type="Gene3D" id="3.90.79.10">
    <property type="entry name" value="Nucleoside Triphosphate Pyrophosphohydrolase"/>
    <property type="match status" value="1"/>
</dbReference>
<name>A0A1H9LGL5_9BACT</name>
<evidence type="ECO:0000256" key="1">
    <source>
        <dbReference type="ARBA" id="ARBA00001936"/>
    </source>
</evidence>
<reference evidence="10" key="1">
    <citation type="submission" date="2016-10" db="EMBL/GenBank/DDBJ databases">
        <authorList>
            <person name="Varghese N."/>
            <person name="Submissions S."/>
        </authorList>
    </citation>
    <scope>NUCLEOTIDE SEQUENCE [LARGE SCALE GENOMIC DNA]</scope>
    <source>
        <strain evidence="10">DSM 24740</strain>
    </source>
</reference>
<dbReference type="InterPro" id="IPR000086">
    <property type="entry name" value="NUDIX_hydrolase_dom"/>
</dbReference>
<dbReference type="InterPro" id="IPR045121">
    <property type="entry name" value="CoAse"/>
</dbReference>
<dbReference type="Proteomes" id="UP000199021">
    <property type="component" value="Unassembled WGS sequence"/>
</dbReference>
<dbReference type="OrthoDB" id="9802805at2"/>
<dbReference type="InParanoid" id="A0A1H9LGL5"/>
<evidence type="ECO:0000313" key="9">
    <source>
        <dbReference type="EMBL" id="SER10544.1"/>
    </source>
</evidence>
<protein>
    <submittedName>
        <fullName evidence="9">NUDIX domain-containing protein</fullName>
    </submittedName>
</protein>
<dbReference type="InterPro" id="IPR015797">
    <property type="entry name" value="NUDIX_hydrolase-like_dom_sf"/>
</dbReference>
<feature type="domain" description="Nudix hydrolase" evidence="8">
    <location>
        <begin position="47"/>
        <end position="183"/>
    </location>
</feature>
<comment type="cofactor">
    <cofactor evidence="2">
        <name>Mg(2+)</name>
        <dbReference type="ChEBI" id="CHEBI:18420"/>
    </cofactor>
</comment>
<keyword evidence="10" id="KW-1185">Reference proteome</keyword>
<dbReference type="SUPFAM" id="SSF55811">
    <property type="entry name" value="Nudix"/>
    <property type="match status" value="1"/>
</dbReference>
<dbReference type="PANTHER" id="PTHR12992:SF11">
    <property type="entry name" value="MITOCHONDRIAL COENZYME A DIPHOSPHATASE NUDT8"/>
    <property type="match status" value="1"/>
</dbReference>